<feature type="transmembrane region" description="Helical" evidence="7">
    <location>
        <begin position="342"/>
        <end position="364"/>
    </location>
</feature>
<dbReference type="SUPFAM" id="SSF103473">
    <property type="entry name" value="MFS general substrate transporter"/>
    <property type="match status" value="1"/>
</dbReference>
<sequence>MALITLYLLGITSLSVALGIQIILLPWLVVDHLALGALWVGWVQLAVLIPNLLLLLVGGMIADQGKGVRYLVPLLIFNSILHVILAILIYQQWLGILLLITYAVLLGISNAFVQPWREYILNSIKYDQLQKRIAKSSLCLYGGQAIGVALTSLMGKVGAEILLFIQLFFVLLAVIFMWRLIALLTIQPSGYSNRRPVTRQALLRSGLRDIWSFSALRSLIVIVAFNGFFHIGVFIVILPLLVRQVYGGAVDFYSGLQLVFVIGTIVSTSVIIYRQPLHNPGSRIIFSLLYGGIILLALSAKPTVAGLFGLIFLWGIVVGISSNMGRTILQSLAPEALRGRMIAIYQLALFGSASLGALFAGYMIEIIGVLNVLTLSGFTSLLFFIATLLTRSLWNVTLPVDDVVESTSIDAD</sequence>
<evidence type="ECO:0000313" key="8">
    <source>
        <dbReference type="EMBL" id="ODS24488.1"/>
    </source>
</evidence>
<evidence type="ECO:0000256" key="6">
    <source>
        <dbReference type="ARBA" id="ARBA00023136"/>
    </source>
</evidence>
<dbReference type="EMBL" id="MDLC01000008">
    <property type="protein sequence ID" value="ODS24488.1"/>
    <property type="molecule type" value="Genomic_DNA"/>
</dbReference>
<evidence type="ECO:0000256" key="2">
    <source>
        <dbReference type="ARBA" id="ARBA00022448"/>
    </source>
</evidence>
<comment type="subcellular location">
    <subcellularLocation>
        <location evidence="1">Cell membrane</location>
        <topology evidence="1">Multi-pass membrane protein</topology>
    </subcellularLocation>
</comment>
<feature type="transmembrane region" description="Helical" evidence="7">
    <location>
        <begin position="96"/>
        <end position="113"/>
    </location>
</feature>
<keyword evidence="6 7" id="KW-0472">Membrane</keyword>
<dbReference type="InterPro" id="IPR010290">
    <property type="entry name" value="TM_effector"/>
</dbReference>
<dbReference type="PANTHER" id="PTHR23513">
    <property type="entry name" value="INTEGRAL MEMBRANE EFFLUX PROTEIN-RELATED"/>
    <property type="match status" value="1"/>
</dbReference>
<feature type="transmembrane region" description="Helical" evidence="7">
    <location>
        <begin position="161"/>
        <end position="186"/>
    </location>
</feature>
<feature type="transmembrane region" description="Helical" evidence="7">
    <location>
        <begin position="304"/>
        <end position="321"/>
    </location>
</feature>
<feature type="transmembrane region" description="Helical" evidence="7">
    <location>
        <begin position="70"/>
        <end position="90"/>
    </location>
</feature>
<evidence type="ECO:0000256" key="1">
    <source>
        <dbReference type="ARBA" id="ARBA00004651"/>
    </source>
</evidence>
<evidence type="ECO:0000256" key="4">
    <source>
        <dbReference type="ARBA" id="ARBA00022692"/>
    </source>
</evidence>
<feature type="transmembrane region" description="Helical" evidence="7">
    <location>
        <begin position="370"/>
        <end position="389"/>
    </location>
</feature>
<dbReference type="AlphaFoldDB" id="A0A1D2QSC1"/>
<comment type="caution">
    <text evidence="8">The sequence shown here is derived from an EMBL/GenBank/DDBJ whole genome shotgun (WGS) entry which is preliminary data.</text>
</comment>
<dbReference type="STRING" id="62101.AB835_03330"/>
<keyword evidence="4 7" id="KW-0812">Transmembrane</keyword>
<accession>A0A1D2QSC1</accession>
<dbReference type="Proteomes" id="UP000242502">
    <property type="component" value="Unassembled WGS sequence"/>
</dbReference>
<feature type="transmembrane region" description="Helical" evidence="7">
    <location>
        <begin position="280"/>
        <end position="298"/>
    </location>
</feature>
<evidence type="ECO:0000256" key="5">
    <source>
        <dbReference type="ARBA" id="ARBA00022989"/>
    </source>
</evidence>
<feature type="transmembrane region" description="Helical" evidence="7">
    <location>
        <begin position="218"/>
        <end position="242"/>
    </location>
</feature>
<proteinExistence type="predicted"/>
<evidence type="ECO:0000313" key="9">
    <source>
        <dbReference type="Proteomes" id="UP000242502"/>
    </source>
</evidence>
<dbReference type="PANTHER" id="PTHR23513:SF11">
    <property type="entry name" value="STAPHYLOFERRIN A TRANSPORTER"/>
    <property type="match status" value="1"/>
</dbReference>
<name>A0A1D2QSC1_9GAMM</name>
<dbReference type="Pfam" id="PF05977">
    <property type="entry name" value="MFS_3"/>
    <property type="match status" value="1"/>
</dbReference>
<reference evidence="8 9" key="1">
    <citation type="journal article" date="2016" name="Appl. Environ. Microbiol.">
        <title>Lack of Overt Genome Reduction in the Bryostatin-Producing Bryozoan Symbiont "Candidatus Endobugula sertula".</title>
        <authorList>
            <person name="Miller I.J."/>
            <person name="Vanee N."/>
            <person name="Fong S.S."/>
            <person name="Lim-Fong G.E."/>
            <person name="Kwan J.C."/>
        </authorList>
    </citation>
    <scope>NUCLEOTIDE SEQUENCE [LARGE SCALE GENOMIC DNA]</scope>
    <source>
        <strain evidence="8">AB1-4</strain>
    </source>
</reference>
<keyword evidence="5 7" id="KW-1133">Transmembrane helix</keyword>
<evidence type="ECO:0008006" key="10">
    <source>
        <dbReference type="Google" id="ProtNLM"/>
    </source>
</evidence>
<evidence type="ECO:0000256" key="7">
    <source>
        <dbReference type="SAM" id="Phobius"/>
    </source>
</evidence>
<dbReference type="Gene3D" id="1.20.1250.20">
    <property type="entry name" value="MFS general substrate transporter like domains"/>
    <property type="match status" value="1"/>
</dbReference>
<feature type="transmembrane region" description="Helical" evidence="7">
    <location>
        <begin position="133"/>
        <end position="155"/>
    </location>
</feature>
<keyword evidence="2" id="KW-0813">Transport</keyword>
<dbReference type="GO" id="GO:0005886">
    <property type="term" value="C:plasma membrane"/>
    <property type="evidence" value="ECO:0007669"/>
    <property type="project" value="UniProtKB-SubCell"/>
</dbReference>
<keyword evidence="3" id="KW-1003">Cell membrane</keyword>
<feature type="transmembrane region" description="Helical" evidence="7">
    <location>
        <begin position="254"/>
        <end position="273"/>
    </location>
</feature>
<organism evidence="8 9">
    <name type="scientific">Candidatus Endobugula sertula</name>
    <name type="common">Bugula neritina bacterial symbiont</name>
    <dbReference type="NCBI Taxonomy" id="62101"/>
    <lineage>
        <taxon>Bacteria</taxon>
        <taxon>Pseudomonadati</taxon>
        <taxon>Pseudomonadota</taxon>
        <taxon>Gammaproteobacteria</taxon>
        <taxon>Cellvibrionales</taxon>
        <taxon>Cellvibrionaceae</taxon>
        <taxon>Candidatus Endobugula</taxon>
    </lineage>
</organism>
<feature type="transmembrane region" description="Helical" evidence="7">
    <location>
        <begin position="35"/>
        <end position="58"/>
    </location>
</feature>
<dbReference type="InterPro" id="IPR036259">
    <property type="entry name" value="MFS_trans_sf"/>
</dbReference>
<protein>
    <recommendedName>
        <fullName evidence="10">Major facilitator superfamily (MFS) profile domain-containing protein</fullName>
    </recommendedName>
</protein>
<evidence type="ECO:0000256" key="3">
    <source>
        <dbReference type="ARBA" id="ARBA00022475"/>
    </source>
</evidence>
<gene>
    <name evidence="8" type="ORF">AB835_03330</name>
</gene>